<dbReference type="Gene3D" id="3.40.1010.10">
    <property type="entry name" value="Cobalt-precorrin-4 Transmethylase, Domain 1"/>
    <property type="match status" value="1"/>
</dbReference>
<dbReference type="InterPro" id="IPR000878">
    <property type="entry name" value="4pyrrol_Mease"/>
</dbReference>
<dbReference type="InterPro" id="IPR006366">
    <property type="entry name" value="CobA/CysG_C"/>
</dbReference>
<dbReference type="SUPFAM" id="SSF53790">
    <property type="entry name" value="Tetrapyrrole methylase"/>
    <property type="match status" value="1"/>
</dbReference>
<evidence type="ECO:0000313" key="10">
    <source>
        <dbReference type="EMBL" id="WDR06588.1"/>
    </source>
</evidence>
<dbReference type="GO" id="GO:0032259">
    <property type="term" value="P:methylation"/>
    <property type="evidence" value="ECO:0007669"/>
    <property type="project" value="UniProtKB-KW"/>
</dbReference>
<dbReference type="PROSITE" id="PS00840">
    <property type="entry name" value="SUMT_2"/>
    <property type="match status" value="1"/>
</dbReference>
<sequence>MLDWLKSLLGRRGHFAALDAADFPEFAPGSVWLVGAGPGAPGLISLLGYHALGQADVIVYDALVSERLLAQANPGAQKIYAGKRGGKPSPKQADITLQLIDWAQKGKRVLRLKGGDPFVFGRGGEEAGALFRAKVKFRIVPGISSGLGGLAYAGIPVTHRETNQSVIFLTGHDETGDVSPLDWPAIARAAPVIVMFMAVKHLGTITQKLLAAGRDPADRIAIVSNAASPQQSVIESSLADAGTLANVPTPAIVVVGPVSAYREALDWYVGPARENGFG</sequence>
<protein>
    <recommendedName>
        <fullName evidence="2">uroporphyrinogen-III C-methyltransferase</fullName>
        <ecNumber evidence="2">2.1.1.107</ecNumber>
    </recommendedName>
</protein>
<dbReference type="PANTHER" id="PTHR45790">
    <property type="entry name" value="SIROHEME SYNTHASE-RELATED"/>
    <property type="match status" value="1"/>
</dbReference>
<dbReference type="InterPro" id="IPR014777">
    <property type="entry name" value="4pyrrole_Mease_sub1"/>
</dbReference>
<accession>A0ABY7YYW5</accession>
<evidence type="ECO:0000256" key="8">
    <source>
        <dbReference type="RuleBase" id="RU003960"/>
    </source>
</evidence>
<dbReference type="Pfam" id="PF00590">
    <property type="entry name" value="TP_methylase"/>
    <property type="match status" value="1"/>
</dbReference>
<dbReference type="Gene3D" id="3.30.950.10">
    <property type="entry name" value="Methyltransferase, Cobalt-precorrin-4 Transmethylase, Domain 2"/>
    <property type="match status" value="1"/>
</dbReference>
<evidence type="ECO:0000256" key="4">
    <source>
        <dbReference type="ARBA" id="ARBA00022679"/>
    </source>
</evidence>
<dbReference type="EC" id="2.1.1.107" evidence="2"/>
<dbReference type="Proteomes" id="UP001222118">
    <property type="component" value="Chromosome"/>
</dbReference>
<evidence type="ECO:0000256" key="6">
    <source>
        <dbReference type="ARBA" id="ARBA00023244"/>
    </source>
</evidence>
<comment type="similarity">
    <text evidence="1 8">Belongs to the precorrin methyltransferase family.</text>
</comment>
<dbReference type="NCBIfam" id="TIGR01469">
    <property type="entry name" value="cobA_cysG_Cterm"/>
    <property type="match status" value="1"/>
</dbReference>
<feature type="domain" description="Tetrapyrrole methylase" evidence="9">
    <location>
        <begin position="31"/>
        <end position="241"/>
    </location>
</feature>
<proteinExistence type="inferred from homology"/>
<evidence type="ECO:0000313" key="11">
    <source>
        <dbReference type="Proteomes" id="UP001222118"/>
    </source>
</evidence>
<dbReference type="EMBL" id="CP118247">
    <property type="protein sequence ID" value="WDR06588.1"/>
    <property type="molecule type" value="Genomic_DNA"/>
</dbReference>
<keyword evidence="3 8" id="KW-0489">Methyltransferase</keyword>
<keyword evidence="5" id="KW-0949">S-adenosyl-L-methionine</keyword>
<dbReference type="RefSeq" id="WP_282212101.1">
    <property type="nucleotide sequence ID" value="NZ_CP118247.1"/>
</dbReference>
<evidence type="ECO:0000259" key="9">
    <source>
        <dbReference type="Pfam" id="PF00590"/>
    </source>
</evidence>
<evidence type="ECO:0000256" key="5">
    <source>
        <dbReference type="ARBA" id="ARBA00022691"/>
    </source>
</evidence>
<dbReference type="InterPro" id="IPR050161">
    <property type="entry name" value="Siro_Cobalamin_biosynth"/>
</dbReference>
<dbReference type="NCBIfam" id="NF004790">
    <property type="entry name" value="PRK06136.1"/>
    <property type="match status" value="1"/>
</dbReference>
<dbReference type="GO" id="GO:0004851">
    <property type="term" value="F:uroporphyrin-III C-methyltransferase activity"/>
    <property type="evidence" value="ECO:0007669"/>
    <property type="project" value="UniProtKB-EC"/>
</dbReference>
<keyword evidence="4 8" id="KW-0808">Transferase</keyword>
<keyword evidence="11" id="KW-1185">Reference proteome</keyword>
<gene>
    <name evidence="10" type="primary">cobA</name>
    <name evidence="10" type="ORF">PSQ90_03750</name>
</gene>
<dbReference type="InterPro" id="IPR014776">
    <property type="entry name" value="4pyrrole_Mease_sub2"/>
</dbReference>
<reference evidence="10 11" key="1">
    <citation type="submission" date="2023-02" db="EMBL/GenBank/DDBJ databases">
        <title>Devosia chondri sp. nov., isolated from the phycosphere of marine algae.</title>
        <authorList>
            <person name="Kim J.M."/>
            <person name="Lee J.K."/>
            <person name="Choi B.J."/>
            <person name="Bayburt H."/>
            <person name="Jeon C.O."/>
        </authorList>
    </citation>
    <scope>NUCLEOTIDE SEQUENCE [LARGE SCALE GENOMIC DNA]</scope>
    <source>
        <strain evidence="10 11">G2-5</strain>
    </source>
</reference>
<evidence type="ECO:0000256" key="7">
    <source>
        <dbReference type="ARBA" id="ARBA00025705"/>
    </source>
</evidence>
<evidence type="ECO:0000256" key="1">
    <source>
        <dbReference type="ARBA" id="ARBA00005879"/>
    </source>
</evidence>
<keyword evidence="6" id="KW-0627">Porphyrin biosynthesis</keyword>
<name>A0ABY7YYW5_9HYPH</name>
<dbReference type="InterPro" id="IPR003043">
    <property type="entry name" value="Uropor_MeTrfase_CS"/>
</dbReference>
<organism evidence="10 11">
    <name type="scientific">Devosia rhodophyticola</name>
    <dbReference type="NCBI Taxonomy" id="3026423"/>
    <lineage>
        <taxon>Bacteria</taxon>
        <taxon>Pseudomonadati</taxon>
        <taxon>Pseudomonadota</taxon>
        <taxon>Alphaproteobacteria</taxon>
        <taxon>Hyphomicrobiales</taxon>
        <taxon>Devosiaceae</taxon>
        <taxon>Devosia</taxon>
    </lineage>
</organism>
<evidence type="ECO:0000256" key="3">
    <source>
        <dbReference type="ARBA" id="ARBA00022603"/>
    </source>
</evidence>
<dbReference type="PANTHER" id="PTHR45790:SF3">
    <property type="entry name" value="S-ADENOSYL-L-METHIONINE-DEPENDENT UROPORPHYRINOGEN III METHYLTRANSFERASE, CHLOROPLASTIC"/>
    <property type="match status" value="1"/>
</dbReference>
<dbReference type="CDD" id="cd11642">
    <property type="entry name" value="SUMT"/>
    <property type="match status" value="1"/>
</dbReference>
<comment type="pathway">
    <text evidence="7">Porphyrin-containing compound metabolism; siroheme biosynthesis; precorrin-2 from uroporphyrinogen III: step 1/1.</text>
</comment>
<evidence type="ECO:0000256" key="2">
    <source>
        <dbReference type="ARBA" id="ARBA00012162"/>
    </source>
</evidence>
<dbReference type="InterPro" id="IPR035996">
    <property type="entry name" value="4pyrrol_Methylase_sf"/>
</dbReference>